<keyword evidence="3" id="KW-1185">Reference proteome</keyword>
<dbReference type="Gene3D" id="3.40.190.10">
    <property type="entry name" value="Periplasmic binding protein-like II"/>
    <property type="match status" value="2"/>
</dbReference>
<gene>
    <name evidence="2" type="ORF">HCN08_31685</name>
</gene>
<keyword evidence="1" id="KW-0732">Signal</keyword>
<reference evidence="2 3" key="1">
    <citation type="submission" date="2020-03" db="EMBL/GenBank/DDBJ databases">
        <title>WGS of actinomycetes isolated from Thailand.</title>
        <authorList>
            <person name="Thawai C."/>
        </authorList>
    </citation>
    <scope>NUCLEOTIDE SEQUENCE [LARGE SCALE GENOMIC DNA]</scope>
    <source>
        <strain evidence="2 3">PRB2-1</strain>
    </source>
</reference>
<dbReference type="EMBL" id="JAATEJ010000037">
    <property type="protein sequence ID" value="NJP47933.1"/>
    <property type="molecule type" value="Genomic_DNA"/>
</dbReference>
<dbReference type="PANTHER" id="PTHR30006:SF24">
    <property type="entry name" value="SLL0237 PROTEIN"/>
    <property type="match status" value="1"/>
</dbReference>
<dbReference type="SUPFAM" id="SSF53850">
    <property type="entry name" value="Periplasmic binding protein-like II"/>
    <property type="match status" value="1"/>
</dbReference>
<evidence type="ECO:0000313" key="3">
    <source>
        <dbReference type="Proteomes" id="UP000734511"/>
    </source>
</evidence>
<evidence type="ECO:0000256" key="1">
    <source>
        <dbReference type="ARBA" id="ARBA00022729"/>
    </source>
</evidence>
<dbReference type="Proteomes" id="UP000734511">
    <property type="component" value="Unassembled WGS sequence"/>
</dbReference>
<evidence type="ECO:0000313" key="2">
    <source>
        <dbReference type="EMBL" id="NJP47933.1"/>
    </source>
</evidence>
<comment type="caution">
    <text evidence="2">The sequence shown here is derived from an EMBL/GenBank/DDBJ whole genome shotgun (WGS) entry which is preliminary data.</text>
</comment>
<dbReference type="PROSITE" id="PS51257">
    <property type="entry name" value="PROKAR_LIPOPROTEIN"/>
    <property type="match status" value="1"/>
</dbReference>
<accession>A0ABX1A2W1</accession>
<dbReference type="RefSeq" id="WP_167986767.1">
    <property type="nucleotide sequence ID" value="NZ_JAATEJ010000037.1"/>
</dbReference>
<proteinExistence type="predicted"/>
<sequence length="372" mass="40143">MPAPALRTARRVTALVGALAALVLVVSCGRPSSLDPIDNSAAYARFNAMSGQSRHDTLVREAKKEGSVIVYTTSDAVSDIVAPAFEKKYGITVSVYRATTETLRQRILQEADAGRPLNDVVETNDIEMAILNQKHLLGAYRPDVPGVDTRARLPFMTGAYFIATLPVHNSRLVKSADAPRQLSDLADPRWKGKIALEQNDDNWYLSVYRYFHQHGMSDADFTTMMKGIAANARPVSGHLTSHDLLKSGQYAVFVTDFLHYVTGQAPGAVDYKPAVGPVNLQVLGAVPMRGAEHPAAATLWSDFYLTDAQPLLNNVSGIPTNPSAIPGYRAPLAADDEVVEDWQTLLTSGPAWSAAYDNLLSGKGPVLPKGAS</sequence>
<protein>
    <submittedName>
        <fullName evidence="2">Solute-binding protein</fullName>
    </submittedName>
</protein>
<name>A0ABX1A2W1_9ACTN</name>
<dbReference type="Pfam" id="PF13343">
    <property type="entry name" value="SBP_bac_6"/>
    <property type="match status" value="1"/>
</dbReference>
<dbReference type="PANTHER" id="PTHR30006">
    <property type="entry name" value="THIAMINE-BINDING PERIPLASMIC PROTEIN-RELATED"/>
    <property type="match status" value="1"/>
</dbReference>
<organism evidence="2 3">
    <name type="scientific">Actinacidiphila epipremni</name>
    <dbReference type="NCBI Taxonomy" id="2053013"/>
    <lineage>
        <taxon>Bacteria</taxon>
        <taxon>Bacillati</taxon>
        <taxon>Actinomycetota</taxon>
        <taxon>Actinomycetes</taxon>
        <taxon>Kitasatosporales</taxon>
        <taxon>Streptomycetaceae</taxon>
        <taxon>Actinacidiphila</taxon>
    </lineage>
</organism>